<feature type="active site" description="Proton acceptor" evidence="3">
    <location>
        <position position="185"/>
    </location>
</feature>
<keyword evidence="1 4" id="KW-0663">Pyridoxal phosphate</keyword>
<dbReference type="GO" id="GO:0030170">
    <property type="term" value="F:pyridoxal phosphate binding"/>
    <property type="evidence" value="ECO:0007669"/>
    <property type="project" value="TreeGrafter"/>
</dbReference>
<evidence type="ECO:0000256" key="1">
    <source>
        <dbReference type="ARBA" id="ARBA00022898"/>
    </source>
</evidence>
<keyword evidence="7" id="KW-1185">Reference proteome</keyword>
<evidence type="ECO:0000256" key="3">
    <source>
        <dbReference type="PIRSR" id="PIRSR000390-1"/>
    </source>
</evidence>
<dbReference type="RefSeq" id="WP_131004640.1">
    <property type="nucleotide sequence ID" value="NZ_JBHSZR010000010.1"/>
</dbReference>
<evidence type="ECO:0000256" key="5">
    <source>
        <dbReference type="RuleBase" id="RU004508"/>
    </source>
</evidence>
<dbReference type="Proteomes" id="UP000291613">
    <property type="component" value="Unassembled WGS sequence"/>
</dbReference>
<dbReference type="InterPro" id="IPR000653">
    <property type="entry name" value="DegT/StrS_aminotransferase"/>
</dbReference>
<dbReference type="InterPro" id="IPR015424">
    <property type="entry name" value="PyrdxlP-dep_Trfase"/>
</dbReference>
<protein>
    <submittedName>
        <fullName evidence="6">DegT/DnrJ/EryC1/StrS family aminotransferase</fullName>
    </submittedName>
</protein>
<feature type="modified residue" description="N6-(pyridoxal phosphate)lysine" evidence="4">
    <location>
        <position position="185"/>
    </location>
</feature>
<name>A0A4Q9GF37_9HYPH</name>
<evidence type="ECO:0000313" key="7">
    <source>
        <dbReference type="Proteomes" id="UP000291613"/>
    </source>
</evidence>
<dbReference type="InterPro" id="IPR015421">
    <property type="entry name" value="PyrdxlP-dep_Trfase_major"/>
</dbReference>
<dbReference type="Pfam" id="PF01041">
    <property type="entry name" value="DegT_DnrJ_EryC1"/>
    <property type="match status" value="1"/>
</dbReference>
<keyword evidence="6" id="KW-0032">Aminotransferase</keyword>
<keyword evidence="6" id="KW-0808">Transferase</keyword>
<proteinExistence type="inferred from homology"/>
<dbReference type="PANTHER" id="PTHR30244">
    <property type="entry name" value="TRANSAMINASE"/>
    <property type="match status" value="1"/>
</dbReference>
<dbReference type="Gene3D" id="3.90.1150.10">
    <property type="entry name" value="Aspartate Aminotransferase, domain 1"/>
    <property type="match status" value="1"/>
</dbReference>
<dbReference type="CDD" id="cd00616">
    <property type="entry name" value="AHBA_syn"/>
    <property type="match status" value="1"/>
</dbReference>
<dbReference type="AlphaFoldDB" id="A0A4Q9GF37"/>
<dbReference type="GO" id="GO:0008483">
    <property type="term" value="F:transaminase activity"/>
    <property type="evidence" value="ECO:0007669"/>
    <property type="project" value="UniProtKB-KW"/>
</dbReference>
<dbReference type="EMBL" id="SIUB01000011">
    <property type="protein sequence ID" value="TBN47304.1"/>
    <property type="molecule type" value="Genomic_DNA"/>
</dbReference>
<evidence type="ECO:0000256" key="4">
    <source>
        <dbReference type="PIRSR" id="PIRSR000390-2"/>
    </source>
</evidence>
<sequence length="382" mass="40871">MIPLMDMGAQYRPIADEIEAAVISVLRGGRYVLGPEVESFESKFAAYCGAKHAVAVDSGTSALHLALLAAGVGPGDEVITTPATFVATVAAILYAGATPVFVDVDPETWTIDPAKIEPAITSRTAAILPVHLHGRLADMAAIREIALQRRLKVVEDAAQAHGAVRGGISAGSFGEAGCFSFYPGKNLGACGEGGAVTTNDDEVANAVRRLRDWGQDGRYNHVRQGFNHRMDAVQGAALRVKLQRLPAWTDGRRRVAARYDAQLRGSGVGLPAPSDGADHVYHVYAVRVSNRDRVRALMTMAGIETGLHYPRPVHLQPAYSTLGYDRGDFPEAEALSADTMSLPIYPELGELAITKVCDSLKRAFEVSQDEADDRPTLRNGSL</sequence>
<dbReference type="GO" id="GO:0000271">
    <property type="term" value="P:polysaccharide biosynthetic process"/>
    <property type="evidence" value="ECO:0007669"/>
    <property type="project" value="TreeGrafter"/>
</dbReference>
<evidence type="ECO:0000313" key="6">
    <source>
        <dbReference type="EMBL" id="TBN47304.1"/>
    </source>
</evidence>
<dbReference type="InterPro" id="IPR015422">
    <property type="entry name" value="PyrdxlP-dep_Trfase_small"/>
</dbReference>
<reference evidence="6 7" key="1">
    <citation type="submission" date="2019-02" db="EMBL/GenBank/DDBJ databases">
        <title>Hansschlegelia quercus sp. nov., a novel methylotrophic bacterium from buds of oak (Quercus robur L.).</title>
        <authorList>
            <person name="Agafonova N.V."/>
            <person name="Kaparullina E.N."/>
            <person name="Grouzdev D.S."/>
            <person name="Doronina N.V."/>
        </authorList>
    </citation>
    <scope>NUCLEOTIDE SEQUENCE [LARGE SCALE GENOMIC DNA]</scope>
    <source>
        <strain evidence="6 7">Dub</strain>
    </source>
</reference>
<dbReference type="Gene3D" id="3.40.640.10">
    <property type="entry name" value="Type I PLP-dependent aspartate aminotransferase-like (Major domain)"/>
    <property type="match status" value="1"/>
</dbReference>
<comment type="caution">
    <text evidence="6">The sequence shown here is derived from an EMBL/GenBank/DDBJ whole genome shotgun (WGS) entry which is preliminary data.</text>
</comment>
<dbReference type="PIRSF" id="PIRSF000390">
    <property type="entry name" value="PLP_StrS"/>
    <property type="match status" value="1"/>
</dbReference>
<evidence type="ECO:0000256" key="2">
    <source>
        <dbReference type="ARBA" id="ARBA00037999"/>
    </source>
</evidence>
<dbReference type="FunFam" id="3.40.640.10:FF:000089">
    <property type="entry name" value="Aminotransferase, DegT/DnrJ/EryC1/StrS family"/>
    <property type="match status" value="1"/>
</dbReference>
<comment type="similarity">
    <text evidence="2 5">Belongs to the DegT/DnrJ/EryC1 family.</text>
</comment>
<accession>A0A4Q9GF37</accession>
<dbReference type="SUPFAM" id="SSF53383">
    <property type="entry name" value="PLP-dependent transferases"/>
    <property type="match status" value="1"/>
</dbReference>
<organism evidence="6 7">
    <name type="scientific">Hansschlegelia quercus</name>
    <dbReference type="NCBI Taxonomy" id="2528245"/>
    <lineage>
        <taxon>Bacteria</taxon>
        <taxon>Pseudomonadati</taxon>
        <taxon>Pseudomonadota</taxon>
        <taxon>Alphaproteobacteria</taxon>
        <taxon>Hyphomicrobiales</taxon>
        <taxon>Methylopilaceae</taxon>
        <taxon>Hansschlegelia</taxon>
    </lineage>
</organism>
<gene>
    <name evidence="6" type="ORF">EYR15_16315</name>
</gene>
<dbReference type="PANTHER" id="PTHR30244:SF36">
    <property type="entry name" value="3-OXO-GLUCOSE-6-PHOSPHATE:GLUTAMATE AMINOTRANSFERASE"/>
    <property type="match status" value="1"/>
</dbReference>
<dbReference type="OrthoDB" id="9768668at2"/>